<protein>
    <submittedName>
        <fullName evidence="1">DUF4188 domain-containing protein</fullName>
    </submittedName>
</protein>
<accession>A0ABP9J5B6</accession>
<name>A0ABP9J5B6_9MICO</name>
<keyword evidence="2" id="KW-1185">Reference proteome</keyword>
<reference evidence="2" key="1">
    <citation type="journal article" date="2019" name="Int. J. Syst. Evol. Microbiol.">
        <title>The Global Catalogue of Microorganisms (GCM) 10K type strain sequencing project: providing services to taxonomists for standard genome sequencing and annotation.</title>
        <authorList>
            <consortium name="The Broad Institute Genomics Platform"/>
            <consortium name="The Broad Institute Genome Sequencing Center for Infectious Disease"/>
            <person name="Wu L."/>
            <person name="Ma J."/>
        </authorList>
    </citation>
    <scope>NUCLEOTIDE SEQUENCE [LARGE SCALE GENOMIC DNA]</scope>
    <source>
        <strain evidence="2">JCM 17687</strain>
    </source>
</reference>
<dbReference type="Proteomes" id="UP001500427">
    <property type="component" value="Unassembled WGS sequence"/>
</dbReference>
<sequence>MSRVQQGRFTADVASLGDEIVVFVIGMRINRPLKVAAWWPVFTAMPRMLRHLSDHPDKGLLGYQQSLAPLFLVQYWRSFEDLERFARDRDDPHLEAWRRFNARVNRSGDVGIWHETYRVRTDAVETIYGNMPVHGLAAAGSVPVRRGGDSAAARIGAAATDEPVLPPY</sequence>
<comment type="caution">
    <text evidence="1">The sequence shown here is derived from an EMBL/GenBank/DDBJ whole genome shotgun (WGS) entry which is preliminary data.</text>
</comment>
<evidence type="ECO:0000313" key="1">
    <source>
        <dbReference type="EMBL" id="GAA5019277.1"/>
    </source>
</evidence>
<dbReference type="RefSeq" id="WP_345506026.1">
    <property type="nucleotide sequence ID" value="NZ_BAABIW010000006.1"/>
</dbReference>
<dbReference type="Pfam" id="PF13826">
    <property type="entry name" value="Monooxy_af470-like"/>
    <property type="match status" value="1"/>
</dbReference>
<gene>
    <name evidence="1" type="ORF">GCM10023258_06790</name>
</gene>
<dbReference type="InterPro" id="IPR025444">
    <property type="entry name" value="Monooxy_af470"/>
</dbReference>
<organism evidence="1 2">
    <name type="scientific">Terrabacter aeriphilus</name>
    <dbReference type="NCBI Taxonomy" id="515662"/>
    <lineage>
        <taxon>Bacteria</taxon>
        <taxon>Bacillati</taxon>
        <taxon>Actinomycetota</taxon>
        <taxon>Actinomycetes</taxon>
        <taxon>Micrococcales</taxon>
        <taxon>Intrasporangiaceae</taxon>
        <taxon>Terrabacter</taxon>
    </lineage>
</organism>
<dbReference type="EMBL" id="BAABIW010000006">
    <property type="protein sequence ID" value="GAA5019277.1"/>
    <property type="molecule type" value="Genomic_DNA"/>
</dbReference>
<proteinExistence type="predicted"/>
<evidence type="ECO:0000313" key="2">
    <source>
        <dbReference type="Proteomes" id="UP001500427"/>
    </source>
</evidence>